<dbReference type="RefSeq" id="WP_121196590.1">
    <property type="nucleotide sequence ID" value="NZ_RBKU01000001.1"/>
</dbReference>
<comment type="caution">
    <text evidence="2">The sequence shown here is derived from an EMBL/GenBank/DDBJ whole genome shotgun (WGS) entry which is preliminary data.</text>
</comment>
<keyword evidence="3" id="KW-1185">Reference proteome</keyword>
<evidence type="ECO:0000259" key="1">
    <source>
        <dbReference type="Pfam" id="PF04545"/>
    </source>
</evidence>
<sequence>MTSVGFAILDYFTLSLDTKYARGKWLMTDRDIAFLKEMFCWEELSFATDKEIALQTNMSSERVRQIKHKALKRLRIAAKQGKNPAKNIITIIERSIKKDKDRNPHQAIINLCINEMPELPPYQIIKLLAELYFNKHSEIQATYNRYVFLNKTAEQKADYEIRKDQRRQETEAGLKTQLNKDIIWFDRIEKWSKESFVGLQPKRKVNQSEKYHFGEFFSIKCNRAVQYESGAELSFIKKLEANPAVIYYLELLVMR</sequence>
<dbReference type="InterPro" id="IPR036388">
    <property type="entry name" value="WH-like_DNA-bd_sf"/>
</dbReference>
<evidence type="ECO:0000313" key="3">
    <source>
        <dbReference type="Proteomes" id="UP000268007"/>
    </source>
</evidence>
<proteinExistence type="predicted"/>
<dbReference type="SUPFAM" id="SSF88659">
    <property type="entry name" value="Sigma3 and sigma4 domains of RNA polymerase sigma factors"/>
    <property type="match status" value="1"/>
</dbReference>
<dbReference type="Proteomes" id="UP000268007">
    <property type="component" value="Unassembled WGS sequence"/>
</dbReference>
<dbReference type="InterPro" id="IPR007630">
    <property type="entry name" value="RNA_pol_sigma70_r4"/>
</dbReference>
<dbReference type="AlphaFoldDB" id="A0A495IVK0"/>
<dbReference type="InterPro" id="IPR013324">
    <property type="entry name" value="RNA_pol_sigma_r3/r4-like"/>
</dbReference>
<dbReference type="Pfam" id="PF04545">
    <property type="entry name" value="Sigma70_r4"/>
    <property type="match status" value="1"/>
</dbReference>
<gene>
    <name evidence="2" type="ORF">BDD43_0884</name>
</gene>
<organism evidence="2 3">
    <name type="scientific">Mucilaginibacter gracilis</name>
    <dbReference type="NCBI Taxonomy" id="423350"/>
    <lineage>
        <taxon>Bacteria</taxon>
        <taxon>Pseudomonadati</taxon>
        <taxon>Bacteroidota</taxon>
        <taxon>Sphingobacteriia</taxon>
        <taxon>Sphingobacteriales</taxon>
        <taxon>Sphingobacteriaceae</taxon>
        <taxon>Mucilaginibacter</taxon>
    </lineage>
</organism>
<dbReference type="EMBL" id="RBKU01000001">
    <property type="protein sequence ID" value="RKR80750.1"/>
    <property type="molecule type" value="Genomic_DNA"/>
</dbReference>
<feature type="domain" description="RNA polymerase sigma-70 region 4" evidence="1">
    <location>
        <begin position="49"/>
        <end position="75"/>
    </location>
</feature>
<protein>
    <submittedName>
        <fullName evidence="2">Sigma-70-like protein</fullName>
    </submittedName>
</protein>
<dbReference type="GO" id="GO:0006352">
    <property type="term" value="P:DNA-templated transcription initiation"/>
    <property type="evidence" value="ECO:0007669"/>
    <property type="project" value="InterPro"/>
</dbReference>
<name>A0A495IVK0_9SPHI</name>
<accession>A0A495IVK0</accession>
<dbReference type="Gene3D" id="1.10.10.10">
    <property type="entry name" value="Winged helix-like DNA-binding domain superfamily/Winged helix DNA-binding domain"/>
    <property type="match status" value="1"/>
</dbReference>
<reference evidence="2 3" key="1">
    <citation type="submission" date="2018-10" db="EMBL/GenBank/DDBJ databases">
        <title>Genomic Encyclopedia of Archaeal and Bacterial Type Strains, Phase II (KMG-II): from individual species to whole genera.</title>
        <authorList>
            <person name="Goeker M."/>
        </authorList>
    </citation>
    <scope>NUCLEOTIDE SEQUENCE [LARGE SCALE GENOMIC DNA]</scope>
    <source>
        <strain evidence="2 3">DSM 18602</strain>
    </source>
</reference>
<dbReference type="GO" id="GO:0003700">
    <property type="term" value="F:DNA-binding transcription factor activity"/>
    <property type="evidence" value="ECO:0007669"/>
    <property type="project" value="InterPro"/>
</dbReference>
<evidence type="ECO:0000313" key="2">
    <source>
        <dbReference type="EMBL" id="RKR80750.1"/>
    </source>
</evidence>